<keyword evidence="3" id="KW-0808">Transferase</keyword>
<evidence type="ECO:0000313" key="4">
    <source>
        <dbReference type="Proteomes" id="UP000255265"/>
    </source>
</evidence>
<protein>
    <submittedName>
        <fullName evidence="3">Uroporphyrin-3 C-methyltransferase</fullName>
    </submittedName>
</protein>
<keyword evidence="4" id="KW-1185">Reference proteome</keyword>
<dbReference type="Pfam" id="PF04375">
    <property type="entry name" value="HemX"/>
    <property type="match status" value="1"/>
</dbReference>
<dbReference type="OrthoDB" id="9787650at2"/>
<sequence>MSAPPATDDTVTDPVARPLAPVSPPSVPAPGAVLVVRLAFGAITLAALVAIVMAAMLWQKVGGMQEQLARQSADATRQATEARTLAREAQETVRAADARVALLETRLVEVSLQRAQVEEALQSLSRSRDESLLVDIDAALRLALEQAQATGNVQPLLAALKASDQRIVRASQPRLQPVQRAIQRDADRIRATASGDGGEALSRLDDLLKGVDELPVMNALAPRGNRAASDGWANEAVPADAPWWQRILLAVRNEVRSLIRVSRIDRPESVLLAPDQTYFLRENLKLKLLSARLALLAGQVAPARAELAGVTASLNRYFDPASRRVQAAATQLQQVQALVRAAEPPRIDDTLTALAAVSAGR</sequence>
<dbReference type="GO" id="GO:0032259">
    <property type="term" value="P:methylation"/>
    <property type="evidence" value="ECO:0007669"/>
    <property type="project" value="UniProtKB-KW"/>
</dbReference>
<dbReference type="AlphaFoldDB" id="A0A370FHX7"/>
<gene>
    <name evidence="3" type="ORF">DFR41_103129</name>
</gene>
<feature type="region of interest" description="Disordered" evidence="1">
    <location>
        <begin position="1"/>
        <end position="23"/>
    </location>
</feature>
<keyword evidence="2" id="KW-1133">Transmembrane helix</keyword>
<evidence type="ECO:0000313" key="3">
    <source>
        <dbReference type="EMBL" id="RDI25973.1"/>
    </source>
</evidence>
<dbReference type="RefSeq" id="WP_114802597.1">
    <property type="nucleotide sequence ID" value="NZ_QQAV01000003.1"/>
</dbReference>
<evidence type="ECO:0000256" key="1">
    <source>
        <dbReference type="SAM" id="MobiDB-lite"/>
    </source>
</evidence>
<dbReference type="Proteomes" id="UP000255265">
    <property type="component" value="Unassembled WGS sequence"/>
</dbReference>
<dbReference type="PANTHER" id="PTHR38043">
    <property type="entry name" value="PROTEIN HEMX"/>
    <property type="match status" value="1"/>
</dbReference>
<evidence type="ECO:0000256" key="2">
    <source>
        <dbReference type="SAM" id="Phobius"/>
    </source>
</evidence>
<name>A0A370FHX7_9BURK</name>
<keyword evidence="2" id="KW-0812">Transmembrane</keyword>
<keyword evidence="3" id="KW-0489">Methyltransferase</keyword>
<accession>A0A370FHX7</accession>
<comment type="caution">
    <text evidence="3">The sequence shown here is derived from an EMBL/GenBank/DDBJ whole genome shotgun (WGS) entry which is preliminary data.</text>
</comment>
<dbReference type="EMBL" id="QQAV01000003">
    <property type="protein sequence ID" value="RDI25973.1"/>
    <property type="molecule type" value="Genomic_DNA"/>
</dbReference>
<keyword evidence="2" id="KW-0472">Membrane</keyword>
<reference evidence="3 4" key="1">
    <citation type="submission" date="2018-07" db="EMBL/GenBank/DDBJ databases">
        <title>Genomic Encyclopedia of Type Strains, Phase IV (KMG-IV): sequencing the most valuable type-strain genomes for metagenomic binning, comparative biology and taxonomic classification.</title>
        <authorList>
            <person name="Goeker M."/>
        </authorList>
    </citation>
    <scope>NUCLEOTIDE SEQUENCE [LARGE SCALE GENOMIC DNA]</scope>
    <source>
        <strain evidence="3 4">DSM 21352</strain>
    </source>
</reference>
<organism evidence="3 4">
    <name type="scientific">Pseudacidovorax intermedius</name>
    <dbReference type="NCBI Taxonomy" id="433924"/>
    <lineage>
        <taxon>Bacteria</taxon>
        <taxon>Pseudomonadati</taxon>
        <taxon>Pseudomonadota</taxon>
        <taxon>Betaproteobacteria</taxon>
        <taxon>Burkholderiales</taxon>
        <taxon>Comamonadaceae</taxon>
        <taxon>Pseudacidovorax</taxon>
    </lineage>
</organism>
<dbReference type="GO" id="GO:0008168">
    <property type="term" value="F:methyltransferase activity"/>
    <property type="evidence" value="ECO:0007669"/>
    <property type="project" value="UniProtKB-KW"/>
</dbReference>
<dbReference type="PANTHER" id="PTHR38043:SF1">
    <property type="entry name" value="PROTEIN HEMX"/>
    <property type="match status" value="1"/>
</dbReference>
<dbReference type="InterPro" id="IPR007470">
    <property type="entry name" value="HemX"/>
</dbReference>
<proteinExistence type="predicted"/>
<feature type="transmembrane region" description="Helical" evidence="2">
    <location>
        <begin position="34"/>
        <end position="58"/>
    </location>
</feature>